<keyword evidence="1" id="KW-0597">Phosphoprotein</keyword>
<dbReference type="SUPFAM" id="SSF55785">
    <property type="entry name" value="PYP-like sensor domain (PAS domain)"/>
    <property type="match status" value="1"/>
</dbReference>
<gene>
    <name evidence="6" type="ORF">ABIV_2137</name>
    <name evidence="7" type="ORF">CRV05_07810</name>
</gene>
<feature type="domain" description="EAL" evidence="5">
    <location>
        <begin position="425"/>
        <end position="663"/>
    </location>
</feature>
<dbReference type="RefSeq" id="WP_114839909.1">
    <property type="nucleotide sequence ID" value="NZ_CP031217.1"/>
</dbReference>
<dbReference type="Pfam" id="PF00563">
    <property type="entry name" value="EAL"/>
    <property type="match status" value="1"/>
</dbReference>
<dbReference type="NCBIfam" id="TIGR00229">
    <property type="entry name" value="sensory_box"/>
    <property type="match status" value="1"/>
</dbReference>
<dbReference type="Pfam" id="PF00072">
    <property type="entry name" value="Response_reg"/>
    <property type="match status" value="1"/>
</dbReference>
<dbReference type="KEGG" id="hbv:ABIV_2137"/>
<evidence type="ECO:0000259" key="4">
    <source>
        <dbReference type="PROSITE" id="PS50113"/>
    </source>
</evidence>
<dbReference type="EMBL" id="PDKM01000003">
    <property type="protein sequence ID" value="RXK10272.1"/>
    <property type="molecule type" value="Genomic_DNA"/>
</dbReference>
<dbReference type="InterPro" id="IPR050706">
    <property type="entry name" value="Cyclic-di-GMP_PDE-like"/>
</dbReference>
<keyword evidence="9" id="KW-1185">Reference proteome</keyword>
<dbReference type="GO" id="GO:0000160">
    <property type="term" value="P:phosphorelay signal transduction system"/>
    <property type="evidence" value="ECO:0007669"/>
    <property type="project" value="InterPro"/>
</dbReference>
<dbReference type="InterPro" id="IPR035965">
    <property type="entry name" value="PAS-like_dom_sf"/>
</dbReference>
<dbReference type="PROSITE" id="PS50883">
    <property type="entry name" value="EAL"/>
    <property type="match status" value="1"/>
</dbReference>
<dbReference type="Proteomes" id="UP000253850">
    <property type="component" value="Chromosome"/>
</dbReference>
<dbReference type="SMART" id="SM00091">
    <property type="entry name" value="PAS"/>
    <property type="match status" value="1"/>
</dbReference>
<dbReference type="SMART" id="SM00052">
    <property type="entry name" value="EAL"/>
    <property type="match status" value="1"/>
</dbReference>
<reference evidence="7 9" key="1">
    <citation type="submission" date="2017-10" db="EMBL/GenBank/DDBJ databases">
        <title>Genomics of the genus Arcobacter.</title>
        <authorList>
            <person name="Perez-Cataluna A."/>
            <person name="Figueras M.J."/>
        </authorList>
    </citation>
    <scope>NUCLEOTIDE SEQUENCE [LARGE SCALE GENOMIC DNA]</scope>
    <source>
        <strain evidence="7 9">CECT 7835</strain>
    </source>
</reference>
<evidence type="ECO:0000313" key="9">
    <source>
        <dbReference type="Proteomes" id="UP000289193"/>
    </source>
</evidence>
<dbReference type="AlphaFoldDB" id="A0AAX2A7P0"/>
<dbReference type="Gene3D" id="3.30.450.20">
    <property type="entry name" value="PAS domain"/>
    <property type="match status" value="1"/>
</dbReference>
<evidence type="ECO:0000259" key="3">
    <source>
        <dbReference type="PROSITE" id="PS50112"/>
    </source>
</evidence>
<feature type="modified residue" description="4-aspartylphosphate" evidence="1">
    <location>
        <position position="68"/>
    </location>
</feature>
<dbReference type="SUPFAM" id="SSF52172">
    <property type="entry name" value="CheY-like"/>
    <property type="match status" value="1"/>
</dbReference>
<sequence>MIDKVQLNELINKAEDIKVLYVEDDEEVRLNILKLLSSIFTDITLAQNGHEALEIFKNNKNFDLIITDINMPIMNGIKLILEARKINYNIPSIIITAHNERELIDEAIMAGIDGFILKPIKLEQLYNTLLKVTEKCKLIKEHEKNLAILNQYKDITNKSSIISKTDPNGMITFVNDNFCKISGYSEIELIGRPHNIVRHPDNPKELFANLWKTIKVDKKPWAGIIKNLTKDGKSYFVKSTIKPILDNRGEIIEYMALRDDITEIMSEKKQLIASLESCSKSFLALIQIENFDILDKFYDTRSVEKIEVILGNAILALLPKEGQIFEKIYKLGDGLFALSCDYSRLEKADKKVENTLSELIINTKQETIKLDNIEYDISIVVSYCIGEKNLFENAKYGIERAIDTNMNLIFANNLVEEAQKTAQKNIETIHMVKKALDNFKIISYFQPIIDNKTKNIIKYESLVRLINEEGETVSPFYFLDVSKKGAYYTKITNRVIESSFNILDHIEHNVSINLSVLDIENNAIRNKLINLVSKDKYKGRVTFELLEDENIKNFQNVKNFISHVKKVGNVKIAIDDFGSGYSNFERLLEYTPDILKIDGSLIKNIETDEFSRSLVETIVTFAKKQNIETIAEFVENENIYNILNEIGVDYSQGYFFGKPEKLI</sequence>
<dbReference type="InterPro" id="IPR000700">
    <property type="entry name" value="PAS-assoc_C"/>
</dbReference>
<dbReference type="EMBL" id="CP031217">
    <property type="protein sequence ID" value="AXH13112.1"/>
    <property type="molecule type" value="Genomic_DNA"/>
</dbReference>
<dbReference type="GO" id="GO:0071111">
    <property type="term" value="F:cyclic-guanylate-specific phosphodiesterase activity"/>
    <property type="evidence" value="ECO:0007669"/>
    <property type="project" value="InterPro"/>
</dbReference>
<dbReference type="Gene3D" id="3.40.50.2300">
    <property type="match status" value="1"/>
</dbReference>
<evidence type="ECO:0000259" key="5">
    <source>
        <dbReference type="PROSITE" id="PS50883"/>
    </source>
</evidence>
<dbReference type="InterPro" id="IPR001789">
    <property type="entry name" value="Sig_transdc_resp-reg_receiver"/>
</dbReference>
<dbReference type="CDD" id="cd00130">
    <property type="entry name" value="PAS"/>
    <property type="match status" value="1"/>
</dbReference>
<dbReference type="Proteomes" id="UP000289193">
    <property type="component" value="Unassembled WGS sequence"/>
</dbReference>
<dbReference type="InterPro" id="IPR035919">
    <property type="entry name" value="EAL_sf"/>
</dbReference>
<proteinExistence type="predicted"/>
<dbReference type="PROSITE" id="PS50113">
    <property type="entry name" value="PAC"/>
    <property type="match status" value="1"/>
</dbReference>
<dbReference type="PROSITE" id="PS50112">
    <property type="entry name" value="PAS"/>
    <property type="match status" value="1"/>
</dbReference>
<reference evidence="6 8" key="2">
    <citation type="submission" date="2018-07" db="EMBL/GenBank/DDBJ databases">
        <title>Complete genome of the Arcobacter bivalviorum type strain LMG 26154.</title>
        <authorList>
            <person name="Miller W.G."/>
            <person name="Yee E."/>
            <person name="Bono J.L."/>
        </authorList>
    </citation>
    <scope>NUCLEOTIDE SEQUENCE [LARGE SCALE GENOMIC DNA]</scope>
    <source>
        <strain evidence="6 8">LMG 26154</strain>
    </source>
</reference>
<evidence type="ECO:0000313" key="7">
    <source>
        <dbReference type="EMBL" id="RXK10272.1"/>
    </source>
</evidence>
<evidence type="ECO:0000313" key="8">
    <source>
        <dbReference type="Proteomes" id="UP000253850"/>
    </source>
</evidence>
<feature type="domain" description="Response regulatory" evidence="2">
    <location>
        <begin position="18"/>
        <end position="133"/>
    </location>
</feature>
<dbReference type="InterPro" id="IPR001633">
    <property type="entry name" value="EAL_dom"/>
</dbReference>
<dbReference type="PANTHER" id="PTHR33121">
    <property type="entry name" value="CYCLIC DI-GMP PHOSPHODIESTERASE PDEF"/>
    <property type="match status" value="1"/>
</dbReference>
<dbReference type="Gene3D" id="3.20.20.450">
    <property type="entry name" value="EAL domain"/>
    <property type="match status" value="1"/>
</dbReference>
<dbReference type="PANTHER" id="PTHR33121:SF71">
    <property type="entry name" value="OXYGEN SENSOR PROTEIN DOSP"/>
    <property type="match status" value="1"/>
</dbReference>
<accession>A0AAX2A7P0</accession>
<dbReference type="CDD" id="cd17536">
    <property type="entry name" value="REC_YesN-like"/>
    <property type="match status" value="1"/>
</dbReference>
<dbReference type="CDD" id="cd01948">
    <property type="entry name" value="EAL"/>
    <property type="match status" value="1"/>
</dbReference>
<protein>
    <submittedName>
        <fullName evidence="6">PAS sensor-containing diguanylate phosphodiesterase</fullName>
    </submittedName>
</protein>
<feature type="domain" description="PAS" evidence="3">
    <location>
        <begin position="166"/>
        <end position="217"/>
    </location>
</feature>
<dbReference type="SMART" id="SM00448">
    <property type="entry name" value="REC"/>
    <property type="match status" value="1"/>
</dbReference>
<organism evidence="7 9">
    <name type="scientific">Halarcobacter bivalviorum</name>
    <dbReference type="NCBI Taxonomy" id="663364"/>
    <lineage>
        <taxon>Bacteria</taxon>
        <taxon>Pseudomonadati</taxon>
        <taxon>Campylobacterota</taxon>
        <taxon>Epsilonproteobacteria</taxon>
        <taxon>Campylobacterales</taxon>
        <taxon>Arcobacteraceae</taxon>
        <taxon>Halarcobacter</taxon>
    </lineage>
</organism>
<name>A0AAX2A7P0_9BACT</name>
<dbReference type="InterPro" id="IPR000014">
    <property type="entry name" value="PAS"/>
</dbReference>
<evidence type="ECO:0000313" key="6">
    <source>
        <dbReference type="EMBL" id="AXH13112.1"/>
    </source>
</evidence>
<dbReference type="Pfam" id="PF13426">
    <property type="entry name" value="PAS_9"/>
    <property type="match status" value="1"/>
</dbReference>
<dbReference type="InterPro" id="IPR011006">
    <property type="entry name" value="CheY-like_superfamily"/>
</dbReference>
<evidence type="ECO:0000256" key="1">
    <source>
        <dbReference type="PROSITE-ProRule" id="PRU00169"/>
    </source>
</evidence>
<feature type="domain" description="PAC" evidence="4">
    <location>
        <begin position="219"/>
        <end position="273"/>
    </location>
</feature>
<dbReference type="SUPFAM" id="SSF141868">
    <property type="entry name" value="EAL domain-like"/>
    <property type="match status" value="1"/>
</dbReference>
<evidence type="ECO:0000259" key="2">
    <source>
        <dbReference type="PROSITE" id="PS50110"/>
    </source>
</evidence>
<dbReference type="PROSITE" id="PS50110">
    <property type="entry name" value="RESPONSE_REGULATORY"/>
    <property type="match status" value="1"/>
</dbReference>